<feature type="transmembrane region" description="Helical" evidence="2">
    <location>
        <begin position="26"/>
        <end position="45"/>
    </location>
</feature>
<dbReference type="AlphaFoldDB" id="A0A1G6S1L3"/>
<evidence type="ECO:0000256" key="2">
    <source>
        <dbReference type="SAM" id="Phobius"/>
    </source>
</evidence>
<dbReference type="RefSeq" id="WP_090589745.1">
    <property type="nucleotide sequence ID" value="NZ_LT629688.1"/>
</dbReference>
<sequence>MAEDDPGERELLDSYPPPSLPPRRRVVVVLVGALVVLLVVAVLVAQDRGRPSPRPDPSASAESPAPVPASPADPRPVTLRDGPPIVAGVPDSYVVHALGRDGVYRLDLGSGRVVLTPTPAGASGGGGVDLVAVPGAVVSDDTATVGSGTRFLYPEGRPARDLADPLRAAGQLLPAPGGRLWALTRRGAETAVVLHTVSGEVVDEVRVPGSVQPALDGELLLTHLGRTWRIGADLEPVLLVDGAVAAVGADRLLVEECDDDLRCRQLVTDRDGEGGVVLREEPGHGGGLGGSISPDHRWLAETVVRDESTLVSRLVDLRTGEPVADIPALTTGAARTAGTGAPWLPDSSALLALESGLLVAVDPATGETTPLDVALPALETFVVVQ</sequence>
<proteinExistence type="predicted"/>
<dbReference type="InterPro" id="IPR011047">
    <property type="entry name" value="Quinoprotein_ADH-like_sf"/>
</dbReference>
<evidence type="ECO:0000256" key="1">
    <source>
        <dbReference type="SAM" id="MobiDB-lite"/>
    </source>
</evidence>
<accession>A0A1G6S1L3</accession>
<dbReference type="Proteomes" id="UP000198546">
    <property type="component" value="Chromosome i"/>
</dbReference>
<dbReference type="SUPFAM" id="SSF50998">
    <property type="entry name" value="Quinoprotein alcohol dehydrogenase-like"/>
    <property type="match status" value="1"/>
</dbReference>
<gene>
    <name evidence="3" type="ORF">SAMN04489747_0187</name>
</gene>
<feature type="compositionally biased region" description="Pro residues" evidence="1">
    <location>
        <begin position="65"/>
        <end position="74"/>
    </location>
</feature>
<organism evidence="3 4">
    <name type="scientific">Auraticoccus monumenti</name>
    <dbReference type="NCBI Taxonomy" id="675864"/>
    <lineage>
        <taxon>Bacteria</taxon>
        <taxon>Bacillati</taxon>
        <taxon>Actinomycetota</taxon>
        <taxon>Actinomycetes</taxon>
        <taxon>Propionibacteriales</taxon>
        <taxon>Propionibacteriaceae</taxon>
        <taxon>Auraticoccus</taxon>
    </lineage>
</organism>
<keyword evidence="2" id="KW-1133">Transmembrane helix</keyword>
<keyword evidence="2" id="KW-0472">Membrane</keyword>
<keyword evidence="2" id="KW-0812">Transmembrane</keyword>
<protein>
    <submittedName>
        <fullName evidence="3">Uncharacterized protein</fullName>
    </submittedName>
</protein>
<keyword evidence="4" id="KW-1185">Reference proteome</keyword>
<feature type="region of interest" description="Disordered" evidence="1">
    <location>
        <begin position="48"/>
        <end position="83"/>
    </location>
</feature>
<reference evidence="3 4" key="1">
    <citation type="submission" date="2016-10" db="EMBL/GenBank/DDBJ databases">
        <authorList>
            <person name="de Groot N.N."/>
        </authorList>
    </citation>
    <scope>NUCLEOTIDE SEQUENCE [LARGE SCALE GENOMIC DNA]</scope>
    <source>
        <strain evidence="3 4">MON 2.2</strain>
    </source>
</reference>
<dbReference type="EMBL" id="LT629688">
    <property type="protein sequence ID" value="SDD10563.1"/>
    <property type="molecule type" value="Genomic_DNA"/>
</dbReference>
<name>A0A1G6S1L3_9ACTN</name>
<evidence type="ECO:0000313" key="4">
    <source>
        <dbReference type="Proteomes" id="UP000198546"/>
    </source>
</evidence>
<evidence type="ECO:0000313" key="3">
    <source>
        <dbReference type="EMBL" id="SDD10563.1"/>
    </source>
</evidence>